<dbReference type="EMBL" id="QLYX01000014">
    <property type="protein sequence ID" value="RAY12305.1"/>
    <property type="molecule type" value="Genomic_DNA"/>
</dbReference>
<dbReference type="Proteomes" id="UP000251891">
    <property type="component" value="Unassembled WGS sequence"/>
</dbReference>
<accession>A0A365GZN7</accession>
<dbReference type="InterPro" id="IPR012495">
    <property type="entry name" value="TadE-like_dom"/>
</dbReference>
<comment type="caution">
    <text evidence="2">The sequence shown here is derived from an EMBL/GenBank/DDBJ whole genome shotgun (WGS) entry which is preliminary data.</text>
</comment>
<dbReference type="AlphaFoldDB" id="A0A365GZN7"/>
<keyword evidence="3" id="KW-1185">Reference proteome</keyword>
<dbReference type="OrthoDB" id="3260904at2"/>
<gene>
    <name evidence="2" type="ORF">DPM19_25905</name>
</gene>
<reference evidence="2 3" key="1">
    <citation type="submission" date="2018-06" db="EMBL/GenBank/DDBJ databases">
        <title>Actinomadura craniellae sp. nov. isolated from marine sponge Craniella sp.</title>
        <authorList>
            <person name="Li L."/>
            <person name="Xu Q.H."/>
            <person name="Lin H.W."/>
            <person name="Lu Y.H."/>
        </authorList>
    </citation>
    <scope>NUCLEOTIDE SEQUENCE [LARGE SCALE GENOMIC DNA]</scope>
    <source>
        <strain evidence="2 3">LHW63021</strain>
    </source>
</reference>
<proteinExistence type="predicted"/>
<dbReference type="Pfam" id="PF07811">
    <property type="entry name" value="TadE"/>
    <property type="match status" value="1"/>
</dbReference>
<protein>
    <submittedName>
        <fullName evidence="2">Pilus assembly protein</fullName>
    </submittedName>
</protein>
<evidence type="ECO:0000313" key="2">
    <source>
        <dbReference type="EMBL" id="RAY12305.1"/>
    </source>
</evidence>
<feature type="domain" description="TadE-like" evidence="1">
    <location>
        <begin position="2"/>
        <end position="41"/>
    </location>
</feature>
<sequence>MSLEFVLLAPLFIVFMMFLVAVGRVVDVQSQINGAARDAARAASTGRSPEAAASLAREAVEYSIGGTSWCKGGPQVTPDVSEFGPGGQVTVTVQCDADLSGVAFSMPVAKAMRGRALAFLDEYPDELEGTPLCRYPGGDEVEVTVTIAVQPQLLNLLPGFSEFKMTSTASAHPDDGNP</sequence>
<name>A0A365GZN7_9ACTN</name>
<evidence type="ECO:0000313" key="3">
    <source>
        <dbReference type="Proteomes" id="UP000251891"/>
    </source>
</evidence>
<organism evidence="2 3">
    <name type="scientific">Actinomadura craniellae</name>
    <dbReference type="NCBI Taxonomy" id="2231787"/>
    <lineage>
        <taxon>Bacteria</taxon>
        <taxon>Bacillati</taxon>
        <taxon>Actinomycetota</taxon>
        <taxon>Actinomycetes</taxon>
        <taxon>Streptosporangiales</taxon>
        <taxon>Thermomonosporaceae</taxon>
        <taxon>Actinomadura</taxon>
    </lineage>
</organism>
<evidence type="ECO:0000259" key="1">
    <source>
        <dbReference type="Pfam" id="PF07811"/>
    </source>
</evidence>